<reference evidence="2 3" key="1">
    <citation type="journal article" date="2012" name="Genome Biol.">
        <title>Genome and low-iron response of an oceanic diatom adapted to chronic iron limitation.</title>
        <authorList>
            <person name="Lommer M."/>
            <person name="Specht M."/>
            <person name="Roy A.S."/>
            <person name="Kraemer L."/>
            <person name="Andreson R."/>
            <person name="Gutowska M.A."/>
            <person name="Wolf J."/>
            <person name="Bergner S.V."/>
            <person name="Schilhabel M.B."/>
            <person name="Klostermeier U.C."/>
            <person name="Beiko R.G."/>
            <person name="Rosenstiel P."/>
            <person name="Hippler M."/>
            <person name="Laroche J."/>
        </authorList>
    </citation>
    <scope>NUCLEOTIDE SEQUENCE [LARGE SCALE GENOMIC DNA]</scope>
    <source>
        <strain evidence="2 3">CCMP1005</strain>
    </source>
</reference>
<dbReference type="Proteomes" id="UP000266841">
    <property type="component" value="Unassembled WGS sequence"/>
</dbReference>
<organism evidence="2 3">
    <name type="scientific">Thalassiosira oceanica</name>
    <name type="common">Marine diatom</name>
    <dbReference type="NCBI Taxonomy" id="159749"/>
    <lineage>
        <taxon>Eukaryota</taxon>
        <taxon>Sar</taxon>
        <taxon>Stramenopiles</taxon>
        <taxon>Ochrophyta</taxon>
        <taxon>Bacillariophyta</taxon>
        <taxon>Coscinodiscophyceae</taxon>
        <taxon>Thalassiosirophycidae</taxon>
        <taxon>Thalassiosirales</taxon>
        <taxon>Thalassiosiraceae</taxon>
        <taxon>Thalassiosira</taxon>
    </lineage>
</organism>
<comment type="caution">
    <text evidence="2">The sequence shown here is derived from an EMBL/GenBank/DDBJ whole genome shotgun (WGS) entry which is preliminary data.</text>
</comment>
<proteinExistence type="predicted"/>
<evidence type="ECO:0000313" key="2">
    <source>
        <dbReference type="EMBL" id="EJK67222.1"/>
    </source>
</evidence>
<name>K0T9N0_THAOC</name>
<accession>K0T9N0</accession>
<dbReference type="AlphaFoldDB" id="K0T9N0"/>
<dbReference type="EMBL" id="AGNL01013505">
    <property type="protein sequence ID" value="EJK67222.1"/>
    <property type="molecule type" value="Genomic_DNA"/>
</dbReference>
<evidence type="ECO:0000256" key="1">
    <source>
        <dbReference type="SAM" id="MobiDB-lite"/>
    </source>
</evidence>
<protein>
    <submittedName>
        <fullName evidence="2">Uncharacterized protein</fullName>
    </submittedName>
</protein>
<keyword evidence="3" id="KW-1185">Reference proteome</keyword>
<evidence type="ECO:0000313" key="3">
    <source>
        <dbReference type="Proteomes" id="UP000266841"/>
    </source>
</evidence>
<sequence length="84" mass="8382">MSAPSRKATVNSALVVRPDGPGSASHEIQGRRDGMRVLLLATGVGCALPPGCVAIARGGLGPAGSTVAVEVLARSRLGPEDGQH</sequence>
<feature type="region of interest" description="Disordered" evidence="1">
    <location>
        <begin position="1"/>
        <end position="29"/>
    </location>
</feature>
<gene>
    <name evidence="2" type="ORF">THAOC_11776</name>
</gene>